<feature type="domain" description="PAC" evidence="7">
    <location>
        <begin position="451"/>
        <end position="504"/>
    </location>
</feature>
<dbReference type="Pfam" id="PF08448">
    <property type="entry name" value="PAS_4"/>
    <property type="match status" value="1"/>
</dbReference>
<evidence type="ECO:0000256" key="3">
    <source>
        <dbReference type="ARBA" id="ARBA00029447"/>
    </source>
</evidence>
<comment type="similarity">
    <text evidence="3">Belongs to the methyl-accepting chemotaxis (MCP) protein family.</text>
</comment>
<evidence type="ECO:0000313" key="9">
    <source>
        <dbReference type="EMBL" id="UWP94173.1"/>
    </source>
</evidence>
<dbReference type="PROSITE" id="PS50885">
    <property type="entry name" value="HAMP"/>
    <property type="match status" value="2"/>
</dbReference>
<dbReference type="AlphaFoldDB" id="A0A9Q9LY77"/>
<dbReference type="Gene3D" id="1.10.287.950">
    <property type="entry name" value="Methyl-accepting chemotaxis protein"/>
    <property type="match status" value="1"/>
</dbReference>
<organism evidence="9 10">
    <name type="scientific">Aliiroseovarius crassostreae</name>
    <dbReference type="NCBI Taxonomy" id="154981"/>
    <lineage>
        <taxon>Bacteria</taxon>
        <taxon>Pseudomonadati</taxon>
        <taxon>Pseudomonadota</taxon>
        <taxon>Alphaproteobacteria</taxon>
        <taxon>Rhodobacterales</taxon>
        <taxon>Paracoccaceae</taxon>
        <taxon>Aliiroseovarius</taxon>
    </lineage>
</organism>
<keyword evidence="5" id="KW-0812">Transmembrane</keyword>
<dbReference type="SUPFAM" id="SSF55785">
    <property type="entry name" value="PYP-like sensor domain (PAS domain)"/>
    <property type="match status" value="1"/>
</dbReference>
<dbReference type="PANTHER" id="PTHR43531:SF11">
    <property type="entry name" value="METHYL-ACCEPTING CHEMOTAXIS PROTEIN 3"/>
    <property type="match status" value="1"/>
</dbReference>
<reference evidence="9" key="1">
    <citation type="submission" date="2021-08" db="EMBL/GenBank/DDBJ databases">
        <authorList>
            <person name="Nwanade C."/>
            <person name="Wang M."/>
            <person name="Masoudi A."/>
            <person name="Yu Z."/>
            <person name="Liu J."/>
        </authorList>
    </citation>
    <scope>NUCLEOTIDE SEQUENCE</scope>
    <source>
        <strain evidence="9">S056</strain>
    </source>
</reference>
<dbReference type="NCBIfam" id="TIGR00229">
    <property type="entry name" value="sensory_box"/>
    <property type="match status" value="1"/>
</dbReference>
<dbReference type="GO" id="GO:0006935">
    <property type="term" value="P:chemotaxis"/>
    <property type="evidence" value="ECO:0007669"/>
    <property type="project" value="UniProtKB-KW"/>
</dbReference>
<dbReference type="PANTHER" id="PTHR43531">
    <property type="entry name" value="PROTEIN ICFG"/>
    <property type="match status" value="1"/>
</dbReference>
<evidence type="ECO:0000259" key="8">
    <source>
        <dbReference type="PROSITE" id="PS50885"/>
    </source>
</evidence>
<dbReference type="EMBL" id="CP080776">
    <property type="protein sequence ID" value="UWP94173.1"/>
    <property type="molecule type" value="Genomic_DNA"/>
</dbReference>
<gene>
    <name evidence="9" type="ORF">K3X48_07830</name>
</gene>
<dbReference type="InterPro" id="IPR035965">
    <property type="entry name" value="PAS-like_dom_sf"/>
</dbReference>
<dbReference type="SMART" id="SM00304">
    <property type="entry name" value="HAMP"/>
    <property type="match status" value="2"/>
</dbReference>
<evidence type="ECO:0000256" key="2">
    <source>
        <dbReference type="ARBA" id="ARBA00022500"/>
    </source>
</evidence>
<dbReference type="Gene3D" id="3.30.450.20">
    <property type="entry name" value="PAS domain"/>
    <property type="match status" value="2"/>
</dbReference>
<dbReference type="PROSITE" id="PS50111">
    <property type="entry name" value="CHEMOTAXIS_TRANSDUC_2"/>
    <property type="match status" value="1"/>
</dbReference>
<dbReference type="CDD" id="cd00130">
    <property type="entry name" value="PAS"/>
    <property type="match status" value="1"/>
</dbReference>
<keyword evidence="4" id="KW-0807">Transducer</keyword>
<dbReference type="Gene3D" id="6.10.340.10">
    <property type="match status" value="1"/>
</dbReference>
<dbReference type="RefSeq" id="WP_259805412.1">
    <property type="nucleotide sequence ID" value="NZ_CP080776.1"/>
</dbReference>
<comment type="subcellular location">
    <subcellularLocation>
        <location evidence="1">Membrane</location>
    </subcellularLocation>
</comment>
<dbReference type="SMART" id="SM00091">
    <property type="entry name" value="PAS"/>
    <property type="match status" value="2"/>
</dbReference>
<dbReference type="FunFam" id="1.10.287.950:FF:000001">
    <property type="entry name" value="Methyl-accepting chemotaxis sensory transducer"/>
    <property type="match status" value="1"/>
</dbReference>
<feature type="domain" description="Methyl-accepting transducer" evidence="6">
    <location>
        <begin position="568"/>
        <end position="797"/>
    </location>
</feature>
<evidence type="ECO:0000256" key="4">
    <source>
        <dbReference type="PROSITE-ProRule" id="PRU00284"/>
    </source>
</evidence>
<dbReference type="InterPro" id="IPR000700">
    <property type="entry name" value="PAS-assoc_C"/>
</dbReference>
<dbReference type="InterPro" id="IPR003660">
    <property type="entry name" value="HAMP_dom"/>
</dbReference>
<dbReference type="PROSITE" id="PS50113">
    <property type="entry name" value="PAC"/>
    <property type="match status" value="1"/>
</dbReference>
<dbReference type="SUPFAM" id="SSF58104">
    <property type="entry name" value="Methyl-accepting chemotaxis protein (MCP) signaling domain"/>
    <property type="match status" value="1"/>
</dbReference>
<dbReference type="InterPro" id="IPR000014">
    <property type="entry name" value="PAS"/>
</dbReference>
<feature type="domain" description="HAMP" evidence="8">
    <location>
        <begin position="199"/>
        <end position="252"/>
    </location>
</feature>
<name>A0A9Q9LY77_9RHOB</name>
<feature type="transmembrane region" description="Helical" evidence="5">
    <location>
        <begin position="17"/>
        <end position="41"/>
    </location>
</feature>
<evidence type="ECO:0000256" key="1">
    <source>
        <dbReference type="ARBA" id="ARBA00004370"/>
    </source>
</evidence>
<keyword evidence="2" id="KW-0145">Chemotaxis</keyword>
<dbReference type="Pfam" id="PF00672">
    <property type="entry name" value="HAMP"/>
    <property type="match status" value="1"/>
</dbReference>
<dbReference type="Proteomes" id="UP001057991">
    <property type="component" value="Chromosome"/>
</dbReference>
<dbReference type="CDD" id="cd11386">
    <property type="entry name" value="MCP_signal"/>
    <property type="match status" value="1"/>
</dbReference>
<evidence type="ECO:0000313" key="10">
    <source>
        <dbReference type="Proteomes" id="UP001057991"/>
    </source>
</evidence>
<feature type="domain" description="HAMP" evidence="8">
    <location>
        <begin position="511"/>
        <end position="563"/>
    </location>
</feature>
<keyword evidence="5" id="KW-0472">Membrane</keyword>
<proteinExistence type="inferred from homology"/>
<feature type="transmembrane region" description="Helical" evidence="5">
    <location>
        <begin position="176"/>
        <end position="197"/>
    </location>
</feature>
<accession>A0A9Q9LY77</accession>
<evidence type="ECO:0000259" key="6">
    <source>
        <dbReference type="PROSITE" id="PS50111"/>
    </source>
</evidence>
<keyword evidence="5" id="KW-1133">Transmembrane helix</keyword>
<protein>
    <submittedName>
        <fullName evidence="9">PAS domain-containing protein</fullName>
    </submittedName>
</protein>
<dbReference type="InterPro" id="IPR051310">
    <property type="entry name" value="MCP_chemotaxis"/>
</dbReference>
<dbReference type="CDD" id="cd06225">
    <property type="entry name" value="HAMP"/>
    <property type="match status" value="1"/>
</dbReference>
<dbReference type="SUPFAM" id="SSF158472">
    <property type="entry name" value="HAMP domain-like"/>
    <property type="match status" value="1"/>
</dbReference>
<dbReference type="GO" id="GO:0007165">
    <property type="term" value="P:signal transduction"/>
    <property type="evidence" value="ECO:0007669"/>
    <property type="project" value="UniProtKB-KW"/>
</dbReference>
<evidence type="ECO:0000259" key="7">
    <source>
        <dbReference type="PROSITE" id="PS50113"/>
    </source>
</evidence>
<sequence length="868" mass="93495">MTTDAHGKFSPKKLNSVFVKLTATIVASIGVAALSMVFLSLKGSDEVVDKLTSAKNQEITRLLGQSLLGSFQVMSANGIQNRLMTVVDPEDPYSPTVIAVAKNGRVLAQMGPELNDMPLLEGLVEEAVQTQRAQEASDGLYYAYPIYSADGKKFYGVLAFAWNAKKTRELVRVEQVRTTAISAAVFLVALVLIMFGVQKVVVGPLKQIGIAVRQISKGHYDVEIKAAAHGDEMGNLAGALCDFAGELATGAELEKQNQFRSTAFRDVSTNLMMTDDTLTIQEVNPAMKALFAEKKEEFLSCIKGFPMGGAEGESLETFLQAATDPTALDRIAAAENLPCMVDLVVGESRYRVMINDVRDAEEDVIGYVAEWSDISDSFVNQALMKAIDENQIKVDLNLDGEIMSCNAHFSDLLGREIESLSGLAFEELYSGSDGNSEQFQQVIQHVSQGASLYDHFVLTGSDGSPLVVDGGFVPVRDLDGRLMRIVLIATDVTETRREIEASEVRRAEMEAAQNRVVDALREGLSRLSDGDLTTEISDAFSENYEQLRHDFNRAVDNLLTAMRGVVENAEMIQGEASEISNAADDLSQRTERQAATLEETAAALDELTSSVRSAADGAAHANEVVESARKNAEVSGEVVREAVEAMGEIETSSLQISKITGVIDDIAFQTNLLALNAGVEAARAGEAGRGFAVVASEVRALAQRSSDAAREINELISASGSQVKRGVHLVDQAGEALVGIVESVSEISRNVGEIAISAREQSAGLAEINEAVNQLDQVTQQNAAMFEQTTAASHSLTCEAKTLTSTMSRFKTGQAERPAAQIIETDVFVEPISQTEESAIHPLPGPQGSVAIAQQVEADHTYEDWDEF</sequence>
<dbReference type="Pfam" id="PF00015">
    <property type="entry name" value="MCPsignal"/>
    <property type="match status" value="1"/>
</dbReference>
<dbReference type="InterPro" id="IPR013656">
    <property type="entry name" value="PAS_4"/>
</dbReference>
<evidence type="ECO:0000256" key="5">
    <source>
        <dbReference type="SAM" id="Phobius"/>
    </source>
</evidence>
<dbReference type="SMART" id="SM00283">
    <property type="entry name" value="MA"/>
    <property type="match status" value="1"/>
</dbReference>
<dbReference type="InterPro" id="IPR004089">
    <property type="entry name" value="MCPsignal_dom"/>
</dbReference>
<dbReference type="GO" id="GO:0016020">
    <property type="term" value="C:membrane"/>
    <property type="evidence" value="ECO:0007669"/>
    <property type="project" value="UniProtKB-SubCell"/>
</dbReference>